<dbReference type="GO" id="GO:0008273">
    <property type="term" value="F:calcium, potassium:sodium antiporter activity"/>
    <property type="evidence" value="ECO:0007669"/>
    <property type="project" value="TreeGrafter"/>
</dbReference>
<evidence type="ECO:0000256" key="3">
    <source>
        <dbReference type="ARBA" id="ARBA00022989"/>
    </source>
</evidence>
<dbReference type="AlphaFoldDB" id="A0A0A2WT35"/>
<keyword evidence="3 5" id="KW-1133">Transmembrane helix</keyword>
<dbReference type="PANTHER" id="PTHR10846:SF8">
    <property type="entry name" value="INNER MEMBRANE PROTEIN YRBG"/>
    <property type="match status" value="1"/>
</dbReference>
<feature type="transmembrane region" description="Helical" evidence="5">
    <location>
        <begin position="209"/>
        <end position="231"/>
    </location>
</feature>
<dbReference type="Gene3D" id="1.20.1420.30">
    <property type="entry name" value="NCX, central ion-binding region"/>
    <property type="match status" value="1"/>
</dbReference>
<gene>
    <name evidence="7" type="ORF">JP32_05690</name>
</gene>
<feature type="transmembrane region" description="Helical" evidence="5">
    <location>
        <begin position="269"/>
        <end position="287"/>
    </location>
</feature>
<feature type="transmembrane region" description="Helical" evidence="5">
    <location>
        <begin position="243"/>
        <end position="263"/>
    </location>
</feature>
<accession>A0A0A2WT35</accession>
<proteinExistence type="predicted"/>
<organism evidence="7 8">
    <name type="scientific">Gallibacterium anatis</name>
    <dbReference type="NCBI Taxonomy" id="750"/>
    <lineage>
        <taxon>Bacteria</taxon>
        <taxon>Pseudomonadati</taxon>
        <taxon>Pseudomonadota</taxon>
        <taxon>Gammaproteobacteria</taxon>
        <taxon>Pasteurellales</taxon>
        <taxon>Pasteurellaceae</taxon>
        <taxon>Gallibacterium</taxon>
    </lineage>
</organism>
<dbReference type="NCBIfam" id="TIGR00367">
    <property type="entry name" value="calcium/sodium antiporter"/>
    <property type="match status" value="1"/>
</dbReference>
<evidence type="ECO:0000259" key="6">
    <source>
        <dbReference type="Pfam" id="PF01699"/>
    </source>
</evidence>
<protein>
    <submittedName>
        <fullName evidence="7">Sodium:proton exchanger</fullName>
    </submittedName>
</protein>
<evidence type="ECO:0000313" key="8">
    <source>
        <dbReference type="Proteomes" id="UP000030526"/>
    </source>
</evidence>
<feature type="domain" description="Sodium/calcium exchanger membrane region" evidence="6">
    <location>
        <begin position="3"/>
        <end position="150"/>
    </location>
</feature>
<comment type="subcellular location">
    <subcellularLocation>
        <location evidence="1">Membrane</location>
        <topology evidence="1">Multi-pass membrane protein</topology>
    </subcellularLocation>
</comment>
<dbReference type="InterPro" id="IPR044880">
    <property type="entry name" value="NCX_ion-bd_dom_sf"/>
</dbReference>
<evidence type="ECO:0000256" key="1">
    <source>
        <dbReference type="ARBA" id="ARBA00004141"/>
    </source>
</evidence>
<feature type="transmembrane region" description="Helical" evidence="5">
    <location>
        <begin position="36"/>
        <end position="59"/>
    </location>
</feature>
<comment type="caution">
    <text evidence="7">The sequence shown here is derived from an EMBL/GenBank/DDBJ whole genome shotgun (WGS) entry which is preliminary data.</text>
</comment>
<evidence type="ECO:0000256" key="5">
    <source>
        <dbReference type="SAM" id="Phobius"/>
    </source>
</evidence>
<dbReference type="Proteomes" id="UP000030526">
    <property type="component" value="Unassembled WGS sequence"/>
</dbReference>
<evidence type="ECO:0000313" key="7">
    <source>
        <dbReference type="EMBL" id="KGQ31987.1"/>
    </source>
</evidence>
<evidence type="ECO:0000256" key="4">
    <source>
        <dbReference type="ARBA" id="ARBA00023136"/>
    </source>
</evidence>
<evidence type="ECO:0000256" key="2">
    <source>
        <dbReference type="ARBA" id="ARBA00022692"/>
    </source>
</evidence>
<dbReference type="PATRIC" id="fig|1005058.3.peg.867"/>
<dbReference type="InterPro" id="IPR004481">
    <property type="entry name" value="K/Na/Ca-exchanger"/>
</dbReference>
<keyword evidence="4 5" id="KW-0472">Membrane</keyword>
<dbReference type="InterPro" id="IPR004837">
    <property type="entry name" value="NaCa_Exmemb"/>
</dbReference>
<dbReference type="GO" id="GO:0005262">
    <property type="term" value="F:calcium channel activity"/>
    <property type="evidence" value="ECO:0007669"/>
    <property type="project" value="TreeGrafter"/>
</dbReference>
<reference evidence="7 8" key="1">
    <citation type="submission" date="2014-08" db="EMBL/GenBank/DDBJ databases">
        <title>Chaperone-usher fimbriae in a diverse selection of Gallibacterium genomes.</title>
        <authorList>
            <person name="Kudirkiene E."/>
            <person name="Bager R.J."/>
            <person name="Johnson T.J."/>
            <person name="Bojesen A.M."/>
        </authorList>
    </citation>
    <scope>NUCLEOTIDE SEQUENCE [LARGE SCALE GENOMIC DNA]</scope>
    <source>
        <strain evidence="7 8">20558/3kl.</strain>
    </source>
</reference>
<dbReference type="EMBL" id="JPXS01000026">
    <property type="protein sequence ID" value="KGQ31987.1"/>
    <property type="molecule type" value="Genomic_DNA"/>
</dbReference>
<feature type="domain" description="Sodium/calcium exchanger membrane region" evidence="6">
    <location>
        <begin position="176"/>
        <end position="314"/>
    </location>
</feature>
<feature type="transmembrane region" description="Helical" evidence="5">
    <location>
        <begin position="299"/>
        <end position="315"/>
    </location>
</feature>
<dbReference type="GO" id="GO:0005886">
    <property type="term" value="C:plasma membrane"/>
    <property type="evidence" value="ECO:0007669"/>
    <property type="project" value="TreeGrafter"/>
</dbReference>
<feature type="transmembrane region" description="Helical" evidence="5">
    <location>
        <begin position="105"/>
        <end position="123"/>
    </location>
</feature>
<dbReference type="PANTHER" id="PTHR10846">
    <property type="entry name" value="SODIUM/POTASSIUM/CALCIUM EXCHANGER"/>
    <property type="match status" value="1"/>
</dbReference>
<feature type="transmembrane region" description="Helical" evidence="5">
    <location>
        <begin position="71"/>
        <end position="93"/>
    </location>
</feature>
<feature type="transmembrane region" description="Helical" evidence="5">
    <location>
        <begin position="135"/>
        <end position="153"/>
    </location>
</feature>
<keyword evidence="2 5" id="KW-0812">Transmembrane</keyword>
<sequence length="317" mass="33769">MEYITLLIGIVGILWGADRFTDGAIAVARRFQINELIIGLTIVAFGTSLPEFITSFWGALKGNSGVSVGNIIGSNLFNTLVIVGASALASPIMIKASSVKKEIPFALLASLAFIFLCFDRLLNNQAIDFISRGDGLILLLFFAIFLSYTFANAKQDQSEESEQDETTPLSSLKIGFYLLIGLAVLIIGGDFFVSGAIQIAQNFGVSDAVIGLTIVAGGTSLPELATSVFAAKKGSSDLAIGNVVGSNIFNIFFVMGACSSVFPLAVGDISYLDFAMLIISMLLLWLFAATGRKISRSEGAILLATYFIYLAYLLITL</sequence>
<dbReference type="OMA" id="FGIIFTP"/>
<dbReference type="Pfam" id="PF01699">
    <property type="entry name" value="Na_Ca_ex"/>
    <property type="match status" value="2"/>
</dbReference>
<feature type="transmembrane region" description="Helical" evidence="5">
    <location>
        <begin position="174"/>
        <end position="197"/>
    </location>
</feature>
<dbReference type="GO" id="GO:0006874">
    <property type="term" value="P:intracellular calcium ion homeostasis"/>
    <property type="evidence" value="ECO:0007669"/>
    <property type="project" value="TreeGrafter"/>
</dbReference>
<dbReference type="RefSeq" id="WP_013745696.1">
    <property type="nucleotide sequence ID" value="NZ_AP035889.1"/>
</dbReference>
<name>A0A0A2WT35_9PAST</name>